<dbReference type="GeneID" id="57346853"/>
<feature type="region of interest" description="Disordered" evidence="1">
    <location>
        <begin position="107"/>
        <end position="146"/>
    </location>
</feature>
<evidence type="ECO:0000313" key="5">
    <source>
        <dbReference type="Proteomes" id="UP000433737"/>
    </source>
</evidence>
<dbReference type="InterPro" id="IPR019060">
    <property type="entry name" value="DUF2382"/>
</dbReference>
<dbReference type="RefSeq" id="WP_069729343.1">
    <property type="nucleotide sequence ID" value="NZ_JABWPE010000022.1"/>
</dbReference>
<dbReference type="EMBL" id="JABWPM010000022">
    <property type="protein sequence ID" value="NUY98154.1"/>
    <property type="molecule type" value="Genomic_DNA"/>
</dbReference>
<feature type="compositionally biased region" description="Polar residues" evidence="1">
    <location>
        <begin position="127"/>
        <end position="142"/>
    </location>
</feature>
<dbReference type="PANTHER" id="PTHR38463:SF1">
    <property type="entry name" value="STRESS RESPONSE PROTEIN YSNF"/>
    <property type="match status" value="1"/>
</dbReference>
<evidence type="ECO:0000313" key="3">
    <source>
        <dbReference type="EMBL" id="NUY98154.1"/>
    </source>
</evidence>
<evidence type="ECO:0000259" key="2">
    <source>
        <dbReference type="Pfam" id="PF09557"/>
    </source>
</evidence>
<feature type="compositionally biased region" description="Basic and acidic residues" evidence="1">
    <location>
        <begin position="285"/>
        <end position="314"/>
    </location>
</feature>
<name>A0A653YTC5_9GAMM</name>
<dbReference type="AlphaFoldDB" id="A0A653YTC5"/>
<feature type="region of interest" description="Disordered" evidence="1">
    <location>
        <begin position="274"/>
        <end position="314"/>
    </location>
</feature>
<protein>
    <submittedName>
        <fullName evidence="3">YsnF/AvaK domain-containing protein</fullName>
    </submittedName>
</protein>
<dbReference type="Proteomes" id="UP000433737">
    <property type="component" value="Unassembled WGS sequence"/>
</dbReference>
<dbReference type="PANTHER" id="PTHR38463">
    <property type="entry name" value="STRESS RESPONSE PROTEIN YSNF"/>
    <property type="match status" value="1"/>
</dbReference>
<reference evidence="3 6" key="2">
    <citation type="submission" date="2020-05" db="EMBL/GenBank/DDBJ databases">
        <title>Whole Genome Sequences of Enterobacteriales Associated with the International Space Station.</title>
        <authorList>
            <person name="Bharadwaj A."/>
            <person name="Daudu R."/>
            <person name="Singh N."/>
            <person name="Wood J."/>
            <person name="Debieu M."/>
            <person name="Mason C."/>
            <person name="Wang C."/>
            <person name="Venkateswaran K."/>
        </authorList>
    </citation>
    <scope>NUCLEOTIDE SEQUENCE [LARGE SCALE GENOMIC DNA]</scope>
    <source>
        <strain evidence="3 6">IF5SW-B1</strain>
    </source>
</reference>
<evidence type="ECO:0000256" key="1">
    <source>
        <dbReference type="SAM" id="MobiDB-lite"/>
    </source>
</evidence>
<dbReference type="EMBL" id="CABWMH010000034">
    <property type="protein sequence ID" value="VXC45075.1"/>
    <property type="molecule type" value="Genomic_DNA"/>
</dbReference>
<comment type="caution">
    <text evidence="3">The sequence shown here is derived from an EMBL/GenBank/DDBJ whole genome shotgun (WGS) entry which is preliminary data.</text>
</comment>
<dbReference type="Proteomes" id="UP000566985">
    <property type="component" value="Unassembled WGS sequence"/>
</dbReference>
<dbReference type="Pfam" id="PF09557">
    <property type="entry name" value="DUF2382"/>
    <property type="match status" value="1"/>
</dbReference>
<feature type="domain" description="DUF2382" evidence="2">
    <location>
        <begin position="150"/>
        <end position="259"/>
    </location>
</feature>
<gene>
    <name evidence="3" type="ORF">HU668_16990</name>
    <name evidence="4" type="ORF">PANT111_40297</name>
</gene>
<sequence length="329" mass="36494">MAHETIVTMFSTLTLAEGAKRNLIKAGFSDDDIDIISGERLRSEGHEARHPGFWQRLFGNTLEEDQEEVYEDALRTGGVVLSLRADEDEAPRALGILDAHEELTGRSAAAPADYTTDDELTSPPGGKSNQTGTDAVRTSLTGDESEEDVLRLAEERLEVGKRLVSEGSTRVRRYTVTDRVSENISLREQHAEIFRRPLSETGSPDSVDWSEKTVEVAETHEQPVINKTAHIKEEVVVRKDESDRVETVSDSVRRQEVDIDHADTVQASDLAHNAGILPEASRSGNAREYDVTSDNNRTDHPEHKESLADKAGDKIAEAKEKVEDKFKKP</sequence>
<organism evidence="3 6">
    <name type="scientific">Pantoea brenneri</name>
    <dbReference type="NCBI Taxonomy" id="472694"/>
    <lineage>
        <taxon>Bacteria</taxon>
        <taxon>Pseudomonadati</taxon>
        <taxon>Pseudomonadota</taxon>
        <taxon>Gammaproteobacteria</taxon>
        <taxon>Enterobacterales</taxon>
        <taxon>Erwiniaceae</taxon>
        <taxon>Pantoea</taxon>
    </lineage>
</organism>
<evidence type="ECO:0000313" key="6">
    <source>
        <dbReference type="Proteomes" id="UP000566985"/>
    </source>
</evidence>
<accession>A0A653YTC5</accession>
<dbReference type="InterPro" id="IPR052967">
    <property type="entry name" value="Stress_Response_Assoc"/>
</dbReference>
<reference evidence="4 5" key="1">
    <citation type="submission" date="2019-10" db="EMBL/GenBank/DDBJ databases">
        <authorList>
            <person name="Karimi E."/>
        </authorList>
    </citation>
    <scope>NUCLEOTIDE SEQUENCE [LARGE SCALE GENOMIC DNA]</scope>
    <source>
        <strain evidence="4">Pantoea sp. 111</strain>
    </source>
</reference>
<proteinExistence type="predicted"/>
<evidence type="ECO:0000313" key="4">
    <source>
        <dbReference type="EMBL" id="VXC45075.1"/>
    </source>
</evidence>